<dbReference type="Ensembl" id="ENSONIT00000020297.2">
    <property type="protein sequence ID" value="ENSONIP00000020280.2"/>
    <property type="gene ID" value="ENSONIG00000016099.2"/>
</dbReference>
<dbReference type="AlphaFoldDB" id="I3KGN5"/>
<evidence type="ECO:0000313" key="2">
    <source>
        <dbReference type="Proteomes" id="UP000005207"/>
    </source>
</evidence>
<dbReference type="GO" id="GO:0032797">
    <property type="term" value="C:SMN complex"/>
    <property type="evidence" value="ECO:0007669"/>
    <property type="project" value="InterPro"/>
</dbReference>
<evidence type="ECO:0000313" key="1">
    <source>
        <dbReference type="Ensembl" id="ENSONIP00000020280.2"/>
    </source>
</evidence>
<dbReference type="InParanoid" id="I3KGN5"/>
<dbReference type="STRING" id="8128.ENSONIP00000020280"/>
<reference evidence="1" key="2">
    <citation type="submission" date="2025-08" db="UniProtKB">
        <authorList>
            <consortium name="Ensembl"/>
        </authorList>
    </citation>
    <scope>IDENTIFICATION</scope>
</reference>
<dbReference type="InterPro" id="IPR033265">
    <property type="entry name" value="GEMIN4"/>
</dbReference>
<reference evidence="2" key="1">
    <citation type="submission" date="2012-01" db="EMBL/GenBank/DDBJ databases">
        <title>The Genome Sequence of Oreochromis niloticus (Nile Tilapia).</title>
        <authorList>
            <consortium name="Broad Institute Genome Assembly Team"/>
            <consortium name="Broad Institute Sequencing Platform"/>
            <person name="Di Palma F."/>
            <person name="Johnson J."/>
            <person name="Lander E.S."/>
            <person name="Lindblad-Toh K."/>
        </authorList>
    </citation>
    <scope>NUCLEOTIDE SEQUENCE [LARGE SCALE GENOMIC DNA]</scope>
</reference>
<gene>
    <name evidence="1" type="primary">gemin4</name>
</gene>
<dbReference type="GeneTree" id="ENSGT00390000012296"/>
<accession>I3KGN5</accession>
<dbReference type="PANTHER" id="PTHR15571:SF2">
    <property type="entry name" value="GEM-ASSOCIATED PROTEIN 4"/>
    <property type="match status" value="1"/>
</dbReference>
<sequence length="1118" mass="123751">MSFDAFSLVLSDSTVLQGAFLLADKLCSPSCLSTIQKADWSRVGHVILEALKEICRQDEVSDCPNRAAESWKKRMVCVVWLKLLCREAEENVELAWRENPFFSLQNSLPKVSRVVLLELVKSAAAAGVFASFLLRLPHAQICAELERLVEHVRSDPVGEDDIRLLLEVWWELWKGRAEEKVGEEESIEKMFASQLAHLSSESSSLSPQAAKRLKLDTPDSADILHILLHALKGMKCHISSADLCFQSLSISLDALYTTFLIDQNVVLPAKEKLDCLCKILQAREENMEKLSPEMIQEALKDLRASHTPSQFQLCQMKLSEALKIITELAQFWQSSVLNQCDHSSPSYSAFLLEQSIQRVLASLEEAPGAGTDDFEGENDTLRGVLKSLSLPVAESSPEVSAEVAAVIITHHLEDSEDFAVLFASEPSWAERADRWLDCLEKNQGAFRQHGTLMSLASTLMSRLHSKSANVKQCHKLLKIASGIFSTLTLEDQNKALAAMLRLSSRGFFECSVPAALADGFEQELNMAFNCIIQGAGGASAGASQGNLTTAASLVARVAFQNPEATLRSCCHSAVFNKGAFSLMAKILEQLPGLRDQRGRRNGGRKKVVCNLLGKCLQDVIQTKSLSATEKEQFLKFLSLLMEPVTSAEGEGKRESILSPQEVVNTFVLPNLSATAHCSVDAELSMQLLQTALSVDMQEAATTPHWVLDCSPFPLLYMLAQLHNQTLRCWEQPPDHHIWSMDKKELLLSVLTTLGQVVGAEVAAAPSSWSRALFWLHNKMEELDWTVQFLLKPVWGEHFKNEVPSSLLAVCDLTEQEWLGVDLPSYGLGTGLLAWMECCSISDSLQSTMLSCLTLDQHKPDHVSMFSKGLLVALTQMLPWCSVSQWSRLLRALRELITSSRLHVPFSLEYVDFLPLLDLRKFSCELRLSVLLLRVLQLLCGSSCSDWLLADGWAHVGRLYAHAVRDMMNSLRAKLPLPSSGAFTASASTPPKTPATTDSNPTLICLKSREARDTSLISKDSQKETAPSQEVLFVLSQLFCHVQHVQVMMPGGQCEPLFLSSLEILSQYEAIMAAFPNSCTPLECDNTRHFFSTISDNLDNPEMKAVLQQKIAQLMSSAA</sequence>
<name>I3KGN5_ORENI</name>
<dbReference type="GO" id="GO:0000387">
    <property type="term" value="P:spliceosomal snRNP assembly"/>
    <property type="evidence" value="ECO:0007669"/>
    <property type="project" value="InterPro"/>
</dbReference>
<keyword evidence="2" id="KW-1185">Reference proteome</keyword>
<proteinExistence type="predicted"/>
<dbReference type="PANTHER" id="PTHR15571">
    <property type="entry name" value="GEM-ASSOCIATED PROTEIN 4"/>
    <property type="match status" value="1"/>
</dbReference>
<dbReference type="GO" id="GO:0006364">
    <property type="term" value="P:rRNA processing"/>
    <property type="evidence" value="ECO:0007669"/>
    <property type="project" value="InterPro"/>
</dbReference>
<dbReference type="Proteomes" id="UP000005207">
    <property type="component" value="Linkage group LG14"/>
</dbReference>
<reference evidence="1" key="3">
    <citation type="submission" date="2025-09" db="UniProtKB">
        <authorList>
            <consortium name="Ensembl"/>
        </authorList>
    </citation>
    <scope>IDENTIFICATION</scope>
</reference>
<dbReference type="OMA" id="SCHNWLP"/>
<dbReference type="HOGENOM" id="CLU_010121_0_0_1"/>
<organism evidence="1 2">
    <name type="scientific">Oreochromis niloticus</name>
    <name type="common">Nile tilapia</name>
    <name type="synonym">Tilapia nilotica</name>
    <dbReference type="NCBI Taxonomy" id="8128"/>
    <lineage>
        <taxon>Eukaryota</taxon>
        <taxon>Metazoa</taxon>
        <taxon>Chordata</taxon>
        <taxon>Craniata</taxon>
        <taxon>Vertebrata</taxon>
        <taxon>Euteleostomi</taxon>
        <taxon>Actinopterygii</taxon>
        <taxon>Neopterygii</taxon>
        <taxon>Teleostei</taxon>
        <taxon>Neoteleostei</taxon>
        <taxon>Acanthomorphata</taxon>
        <taxon>Ovalentaria</taxon>
        <taxon>Cichlomorphae</taxon>
        <taxon>Cichliformes</taxon>
        <taxon>Cichlidae</taxon>
        <taxon>African cichlids</taxon>
        <taxon>Pseudocrenilabrinae</taxon>
        <taxon>Oreochromini</taxon>
        <taxon>Oreochromis</taxon>
    </lineage>
</organism>
<protein>
    <submittedName>
        <fullName evidence="1">Gem (nuclear organelle) associated protein 4</fullName>
    </submittedName>
</protein>